<comment type="caution">
    <text evidence="7">The sequence shown here is derived from an EMBL/GenBank/DDBJ whole genome shotgun (WGS) entry which is preliminary data.</text>
</comment>
<reference evidence="8" key="1">
    <citation type="journal article" date="2023" name="Commun. Biol.">
        <title>Genome analysis of Parmales, the sister group of diatoms, reveals the evolutionary specialization of diatoms from phago-mixotrophs to photoautotrophs.</title>
        <authorList>
            <person name="Ban H."/>
            <person name="Sato S."/>
            <person name="Yoshikawa S."/>
            <person name="Yamada K."/>
            <person name="Nakamura Y."/>
            <person name="Ichinomiya M."/>
            <person name="Sato N."/>
            <person name="Blanc-Mathieu R."/>
            <person name="Endo H."/>
            <person name="Kuwata A."/>
            <person name="Ogata H."/>
        </authorList>
    </citation>
    <scope>NUCLEOTIDE SEQUENCE [LARGE SCALE GENOMIC DNA]</scope>
    <source>
        <strain evidence="8">NIES 3700</strain>
    </source>
</reference>
<dbReference type="GO" id="GO:0006508">
    <property type="term" value="P:proteolysis"/>
    <property type="evidence" value="ECO:0007669"/>
    <property type="project" value="InterPro"/>
</dbReference>
<dbReference type="AlphaFoldDB" id="A0A9W7FUK5"/>
<name>A0A9W7FUK5_9STRA</name>
<feature type="domain" description="Cathepsin propeptide inhibitor" evidence="6">
    <location>
        <begin position="30"/>
        <end position="85"/>
    </location>
</feature>
<accession>A0A9W7FUK5</accession>
<dbReference type="Pfam" id="PF08246">
    <property type="entry name" value="Inhibitor_I29"/>
    <property type="match status" value="1"/>
</dbReference>
<evidence type="ECO:0000313" key="8">
    <source>
        <dbReference type="Proteomes" id="UP001165122"/>
    </source>
</evidence>
<dbReference type="FunFam" id="3.90.70.10:FF:000332">
    <property type="entry name" value="Cathepsin L1"/>
    <property type="match status" value="1"/>
</dbReference>
<dbReference type="Pfam" id="PF00112">
    <property type="entry name" value="Peptidase_C1"/>
    <property type="match status" value="1"/>
</dbReference>
<sequence>MKLLAALALTACATASAAAPKWHQLETYTFEQYLVDFNKQYPVSGLASRRSLFDKQLQSVRQHNAGTSTYKQGVNKFTDMTPSEFQMHKGAKRSARPMSINEISHNELLQTIKAGDYADEIDWRKEGVTTPVKNQGGCGSCWAFSGTEVLETHVAIQTGKLIEMAPQEFVSCMPNPDECGGTGGCEGATQWLLFDYAAQNGMTTEESYPYTARDSQCKTPEPVANITGYVRLPTNDYDALMAATQLSSVAITVSASWGAYESGVFNDVDACGFELDHGVVVEGYGTDSTSGEEYWLVRNSWGTSWGEDGYIRLLRNGEDTVGTDTNPADGVACKPYPETQEVKGICGMLSDSSYATGGYLL</sequence>
<comment type="similarity">
    <text evidence="1">Belongs to the peptidase C1 family.</text>
</comment>
<organism evidence="7 8">
    <name type="scientific">Triparma laevis f. longispina</name>
    <dbReference type="NCBI Taxonomy" id="1714387"/>
    <lineage>
        <taxon>Eukaryota</taxon>
        <taxon>Sar</taxon>
        <taxon>Stramenopiles</taxon>
        <taxon>Ochrophyta</taxon>
        <taxon>Bolidophyceae</taxon>
        <taxon>Parmales</taxon>
        <taxon>Triparmaceae</taxon>
        <taxon>Triparma</taxon>
    </lineage>
</organism>
<dbReference type="SMART" id="SM00645">
    <property type="entry name" value="Pept_C1"/>
    <property type="match status" value="1"/>
</dbReference>
<evidence type="ECO:0000259" key="6">
    <source>
        <dbReference type="SMART" id="SM00848"/>
    </source>
</evidence>
<keyword evidence="3" id="KW-1015">Disulfide bond</keyword>
<dbReference type="InterPro" id="IPR000668">
    <property type="entry name" value="Peptidase_C1A_C"/>
</dbReference>
<evidence type="ECO:0000313" key="7">
    <source>
        <dbReference type="EMBL" id="GMI18218.1"/>
    </source>
</evidence>
<dbReference type="Gene3D" id="3.90.70.10">
    <property type="entry name" value="Cysteine proteinases"/>
    <property type="match status" value="1"/>
</dbReference>
<dbReference type="InterPro" id="IPR013201">
    <property type="entry name" value="Prot_inhib_I29"/>
</dbReference>
<evidence type="ECO:0000256" key="2">
    <source>
        <dbReference type="ARBA" id="ARBA00023145"/>
    </source>
</evidence>
<dbReference type="InterPro" id="IPR038765">
    <property type="entry name" value="Papain-like_cys_pep_sf"/>
</dbReference>
<keyword evidence="4" id="KW-0732">Signal</keyword>
<protein>
    <submittedName>
        <fullName evidence="7">Uncharacterized protein</fullName>
    </submittedName>
</protein>
<dbReference type="InterPro" id="IPR000169">
    <property type="entry name" value="Pept_cys_AS"/>
</dbReference>
<dbReference type="EMBL" id="BRXW01000326">
    <property type="protein sequence ID" value="GMI18218.1"/>
    <property type="molecule type" value="Genomic_DNA"/>
</dbReference>
<evidence type="ECO:0000256" key="4">
    <source>
        <dbReference type="SAM" id="SignalP"/>
    </source>
</evidence>
<proteinExistence type="inferred from homology"/>
<dbReference type="InterPro" id="IPR013128">
    <property type="entry name" value="Peptidase_C1A"/>
</dbReference>
<dbReference type="PRINTS" id="PR00705">
    <property type="entry name" value="PAPAIN"/>
</dbReference>
<dbReference type="GO" id="GO:0008234">
    <property type="term" value="F:cysteine-type peptidase activity"/>
    <property type="evidence" value="ECO:0007669"/>
    <property type="project" value="InterPro"/>
</dbReference>
<evidence type="ECO:0000256" key="1">
    <source>
        <dbReference type="ARBA" id="ARBA00008455"/>
    </source>
</evidence>
<dbReference type="PANTHER" id="PTHR12411">
    <property type="entry name" value="CYSTEINE PROTEASE FAMILY C1-RELATED"/>
    <property type="match status" value="1"/>
</dbReference>
<feature type="domain" description="Peptidase C1A papain C-terminal" evidence="5">
    <location>
        <begin position="117"/>
        <end position="331"/>
    </location>
</feature>
<dbReference type="PROSITE" id="PS00139">
    <property type="entry name" value="THIOL_PROTEASE_CYS"/>
    <property type="match status" value="1"/>
</dbReference>
<dbReference type="Proteomes" id="UP001165122">
    <property type="component" value="Unassembled WGS sequence"/>
</dbReference>
<feature type="chain" id="PRO_5040764827" evidence="4">
    <location>
        <begin position="19"/>
        <end position="361"/>
    </location>
</feature>
<dbReference type="OrthoDB" id="10253408at2759"/>
<evidence type="ECO:0000256" key="3">
    <source>
        <dbReference type="ARBA" id="ARBA00023157"/>
    </source>
</evidence>
<feature type="signal peptide" evidence="4">
    <location>
        <begin position="1"/>
        <end position="18"/>
    </location>
</feature>
<gene>
    <name evidence="7" type="ORF">TrLO_g15058</name>
</gene>
<dbReference type="CDD" id="cd02248">
    <property type="entry name" value="Peptidase_C1A"/>
    <property type="match status" value="1"/>
</dbReference>
<dbReference type="SUPFAM" id="SSF54001">
    <property type="entry name" value="Cysteine proteinases"/>
    <property type="match status" value="1"/>
</dbReference>
<keyword evidence="2" id="KW-0865">Zymogen</keyword>
<keyword evidence="8" id="KW-1185">Reference proteome</keyword>
<evidence type="ECO:0000259" key="5">
    <source>
        <dbReference type="SMART" id="SM00645"/>
    </source>
</evidence>
<dbReference type="SMART" id="SM00848">
    <property type="entry name" value="Inhibitor_I29"/>
    <property type="match status" value="1"/>
</dbReference>
<dbReference type="InterPro" id="IPR039417">
    <property type="entry name" value="Peptidase_C1A_papain-like"/>
</dbReference>
<dbReference type="InterPro" id="IPR025661">
    <property type="entry name" value="Pept_asp_AS"/>
</dbReference>
<dbReference type="PROSITE" id="PS00640">
    <property type="entry name" value="THIOL_PROTEASE_ASN"/>
    <property type="match status" value="1"/>
</dbReference>